<reference evidence="3" key="1">
    <citation type="submission" date="2018-06" db="EMBL/GenBank/DDBJ databases">
        <authorList>
            <person name="Zhirakovskaya E."/>
        </authorList>
    </citation>
    <scope>NUCLEOTIDE SEQUENCE</scope>
</reference>
<dbReference type="InterPro" id="IPR017900">
    <property type="entry name" value="4Fe4S_Fe_S_CS"/>
</dbReference>
<organism evidence="3">
    <name type="scientific">hydrothermal vent metagenome</name>
    <dbReference type="NCBI Taxonomy" id="652676"/>
    <lineage>
        <taxon>unclassified sequences</taxon>
        <taxon>metagenomes</taxon>
        <taxon>ecological metagenomes</taxon>
    </lineage>
</organism>
<feature type="region of interest" description="Disordered" evidence="1">
    <location>
        <begin position="33"/>
        <end position="57"/>
    </location>
</feature>
<gene>
    <name evidence="3" type="ORF">MNBD_PLANCTO03-759</name>
</gene>
<dbReference type="AlphaFoldDB" id="A0A3B1DC46"/>
<accession>A0A3B1DC46</accession>
<feature type="domain" description="4Fe-4S ferredoxin-type" evidence="2">
    <location>
        <begin position="177"/>
        <end position="208"/>
    </location>
</feature>
<dbReference type="InterPro" id="IPR017896">
    <property type="entry name" value="4Fe4S_Fe-S-bd"/>
</dbReference>
<feature type="domain" description="4Fe-4S ferredoxin-type" evidence="2">
    <location>
        <begin position="65"/>
        <end position="95"/>
    </location>
</feature>
<dbReference type="PROSITE" id="PS00198">
    <property type="entry name" value="4FE4S_FER_1"/>
    <property type="match status" value="2"/>
</dbReference>
<protein>
    <recommendedName>
        <fullName evidence="2">4Fe-4S ferredoxin-type domain-containing protein</fullName>
    </recommendedName>
</protein>
<name>A0A3B1DC46_9ZZZZ</name>
<proteinExistence type="predicted"/>
<evidence type="ECO:0000259" key="2">
    <source>
        <dbReference type="PROSITE" id="PS51379"/>
    </source>
</evidence>
<dbReference type="PROSITE" id="PS51379">
    <property type="entry name" value="4FE4S_FER_2"/>
    <property type="match status" value="2"/>
</dbReference>
<dbReference type="Pfam" id="PF12797">
    <property type="entry name" value="Fer4_2"/>
    <property type="match status" value="1"/>
</dbReference>
<evidence type="ECO:0000256" key="1">
    <source>
        <dbReference type="SAM" id="MobiDB-lite"/>
    </source>
</evidence>
<feature type="compositionally biased region" description="Pro residues" evidence="1">
    <location>
        <begin position="40"/>
        <end position="54"/>
    </location>
</feature>
<dbReference type="EMBL" id="UOGK01000057">
    <property type="protein sequence ID" value="VAX36401.1"/>
    <property type="molecule type" value="Genomic_DNA"/>
</dbReference>
<dbReference type="SUPFAM" id="SSF54862">
    <property type="entry name" value="4Fe-4S ferredoxins"/>
    <property type="match status" value="1"/>
</dbReference>
<sequence length="221" mass="22725">MGDGGFSRREAIRGRLLGGLLNTLGESLREVQEGFGVGPKSPPPPLPPPLPSAPSLPVLHRPPGAIEELAFVAQCTRCDACLRACPAEAIVHAEGFFGKAAGTPVIDPKRVACSLCEERSCIVACEAEGTGVLSSLLEPKMGTAMIHPSRCVVYRGDSCEACFDSCPVEGAIYGKGTQPMVDAAVCVGCGMCVQACPVEPGAVSIVPISTRPAKPETPAAG</sequence>
<evidence type="ECO:0000313" key="3">
    <source>
        <dbReference type="EMBL" id="VAX36401.1"/>
    </source>
</evidence>
<dbReference type="Pfam" id="PF12800">
    <property type="entry name" value="Fer4_4"/>
    <property type="match status" value="2"/>
</dbReference>
<dbReference type="Gene3D" id="3.30.70.20">
    <property type="match status" value="2"/>
</dbReference>